<proteinExistence type="predicted"/>
<dbReference type="EMBL" id="MZ679720">
    <property type="protein sequence ID" value="UJQ85604.1"/>
    <property type="molecule type" value="Genomic_RNA"/>
</dbReference>
<dbReference type="Pfam" id="PF22387">
    <property type="entry name" value="PhiCb5_coat"/>
    <property type="match status" value="1"/>
</dbReference>
<dbReference type="Gene3D" id="2.40.160.220">
    <property type="match status" value="1"/>
</dbReference>
<protein>
    <submittedName>
        <fullName evidence="1">Coat protein</fullName>
    </submittedName>
</protein>
<organism evidence="1 2">
    <name type="scientific">Leviviridae sp</name>
    <dbReference type="NCBI Taxonomy" id="2027243"/>
    <lineage>
        <taxon>Viruses</taxon>
        <taxon>Riboviria</taxon>
        <taxon>Orthornavirae</taxon>
        <taxon>Lenarviricota</taxon>
        <taxon>Leviviricetes</taxon>
        <taxon>Norzivirales</taxon>
        <taxon>Fiersviridae</taxon>
    </lineage>
</organism>
<sequence>MIDNTLTVEVGIDSFELIKINEGNYSSEFLVKGPLSSLRMKIRHSKEKPSPDGIAYDRHNVELTQFTYPTEIDPKGTTAQAYMVVRANPNNDGFDAKQVARALSAFLANETPDVLSQVINWES</sequence>
<keyword evidence="1" id="KW-0167">Capsid protein</keyword>
<evidence type="ECO:0000313" key="2">
    <source>
        <dbReference type="Proteomes" id="UP001058372"/>
    </source>
</evidence>
<accession>A0ABY3SUH9</accession>
<reference evidence="1" key="2">
    <citation type="journal article" date="2022" name="Nat. Microbiol.">
        <title>RNA viromes from terrestrial sites across China expand environmental viral diversity.</title>
        <authorList>
            <person name="Chiapello M."/>
            <person name="Rodriguez-Romero J."/>
            <person name="Ayllon M.A."/>
            <person name="Turina M."/>
        </authorList>
    </citation>
    <scope>NUCLEOTIDE SEQUENCE</scope>
    <source>
        <strain evidence="1">237b-k141_420015</strain>
    </source>
</reference>
<keyword evidence="2" id="KW-1185">Reference proteome</keyword>
<keyword evidence="1" id="KW-0946">Virion</keyword>
<dbReference type="Proteomes" id="UP001058372">
    <property type="component" value="Segment"/>
</dbReference>
<dbReference type="GO" id="GO:0019028">
    <property type="term" value="C:viral capsid"/>
    <property type="evidence" value="ECO:0007669"/>
    <property type="project" value="UniProtKB-KW"/>
</dbReference>
<reference evidence="1" key="1">
    <citation type="submission" date="2021-05" db="EMBL/GenBank/DDBJ databases">
        <authorList>
            <person name="Chen Y.-M."/>
            <person name="Zhang Y.-Z."/>
        </authorList>
    </citation>
    <scope>NUCLEOTIDE SEQUENCE</scope>
    <source>
        <strain evidence="1">237b-k141_420015</strain>
    </source>
</reference>
<evidence type="ECO:0000313" key="1">
    <source>
        <dbReference type="EMBL" id="UJQ85604.1"/>
    </source>
</evidence>
<dbReference type="InterPro" id="IPR054457">
    <property type="entry name" value="PhiCb5_coat"/>
</dbReference>
<name>A0ABY3SUH9_9VIRU</name>